<name>A0ABM0IVZ6_ECHTE</name>
<evidence type="ECO:0000313" key="3">
    <source>
        <dbReference type="RefSeq" id="XP_004709012.1"/>
    </source>
</evidence>
<accession>A0ABM0IVZ6</accession>
<dbReference type="RefSeq" id="XP_004709012.1">
    <property type="nucleotide sequence ID" value="XM_004708955.1"/>
</dbReference>
<dbReference type="GeneID" id="101663221"/>
<feature type="compositionally biased region" description="Polar residues" evidence="1">
    <location>
        <begin position="120"/>
        <end position="148"/>
    </location>
</feature>
<keyword evidence="2" id="KW-1185">Reference proteome</keyword>
<evidence type="ECO:0000313" key="2">
    <source>
        <dbReference type="Proteomes" id="UP000694863"/>
    </source>
</evidence>
<organism evidence="2 3">
    <name type="scientific">Echinops telfairi</name>
    <name type="common">Lesser hedgehog tenrec</name>
    <dbReference type="NCBI Taxonomy" id="9371"/>
    <lineage>
        <taxon>Eukaryota</taxon>
        <taxon>Metazoa</taxon>
        <taxon>Chordata</taxon>
        <taxon>Craniata</taxon>
        <taxon>Vertebrata</taxon>
        <taxon>Euteleostomi</taxon>
        <taxon>Mammalia</taxon>
        <taxon>Eutheria</taxon>
        <taxon>Afrotheria</taxon>
        <taxon>Tenrecidae</taxon>
        <taxon>Tenrecinae</taxon>
        <taxon>Echinops</taxon>
    </lineage>
</organism>
<feature type="compositionally biased region" description="Polar residues" evidence="1">
    <location>
        <begin position="97"/>
        <end position="108"/>
    </location>
</feature>
<reference evidence="3" key="1">
    <citation type="submission" date="2025-08" db="UniProtKB">
        <authorList>
            <consortium name="RefSeq"/>
        </authorList>
    </citation>
    <scope>IDENTIFICATION</scope>
</reference>
<dbReference type="PANTHER" id="PTHR47034:SF3">
    <property type="entry name" value="ZINC FINGER PROTEIN HELIOS-LIKE"/>
    <property type="match status" value="1"/>
</dbReference>
<protein>
    <submittedName>
        <fullName evidence="3">Zinc finger protein Pegasus-like</fullName>
    </submittedName>
</protein>
<dbReference type="Proteomes" id="UP000694863">
    <property type="component" value="Unplaced"/>
</dbReference>
<proteinExistence type="predicted"/>
<gene>
    <name evidence="3" type="primary">LOC101663221</name>
</gene>
<feature type="region of interest" description="Disordered" evidence="1">
    <location>
        <begin position="97"/>
        <end position="148"/>
    </location>
</feature>
<dbReference type="InterPro" id="IPR028440">
    <property type="entry name" value="TRPS1"/>
</dbReference>
<dbReference type="PANTHER" id="PTHR47034">
    <property type="entry name" value="ZINC FINGER TRANSCRIPTION FACTOR TRPS1"/>
    <property type="match status" value="1"/>
</dbReference>
<sequence length="213" mass="22877">MVAQKPGYLDAFTHEMPNLQTNACESTAKPTPTGGLPRAPQELTVDNPLNELSTLAGWLSSLPPEPQSPAPPRVVPCPDLQPFMSQPPFAPAITSAMSASIPQSSLPTSPGPWPSHGQRNDSSVAGPSNEPNTHTSMSNLGNSQPSAPVQTLPARAQLLHHCQHCDMYFVDSILYTMGCHGCENPFQCNLCGCKCKNKYAVARCFARGQHNHH</sequence>
<evidence type="ECO:0000256" key="1">
    <source>
        <dbReference type="SAM" id="MobiDB-lite"/>
    </source>
</evidence>